<evidence type="ECO:0000313" key="1">
    <source>
        <dbReference type="EMBL" id="CDW27091.1"/>
    </source>
</evidence>
<dbReference type="EMBL" id="HACA01009730">
    <property type="protein sequence ID" value="CDW27091.1"/>
    <property type="molecule type" value="Transcribed_RNA"/>
</dbReference>
<protein>
    <submittedName>
        <fullName evidence="1">Putative LOC100897181 [Metaseiulus occidentalis]</fullName>
    </submittedName>
</protein>
<proteinExistence type="predicted"/>
<dbReference type="AlphaFoldDB" id="A0A0K2TNT7"/>
<sequence length="63" mass="7145">MILHVTCLAHGLNRIVTLCPDYFENTNTLISEVKKVFFNSGDRKREFTALCQAPLPPAPILMR</sequence>
<accession>A0A0K2TNT7</accession>
<reference evidence="1" key="1">
    <citation type="submission" date="2014-05" db="EMBL/GenBank/DDBJ databases">
        <authorList>
            <person name="Chronopoulou M."/>
        </authorList>
    </citation>
    <scope>NUCLEOTIDE SEQUENCE</scope>
    <source>
        <tissue evidence="1">Whole organism</tissue>
    </source>
</reference>
<organism evidence="1">
    <name type="scientific">Lepeophtheirus salmonis</name>
    <name type="common">Salmon louse</name>
    <name type="synonym">Caligus salmonis</name>
    <dbReference type="NCBI Taxonomy" id="72036"/>
    <lineage>
        <taxon>Eukaryota</taxon>
        <taxon>Metazoa</taxon>
        <taxon>Ecdysozoa</taxon>
        <taxon>Arthropoda</taxon>
        <taxon>Crustacea</taxon>
        <taxon>Multicrustacea</taxon>
        <taxon>Hexanauplia</taxon>
        <taxon>Copepoda</taxon>
        <taxon>Siphonostomatoida</taxon>
        <taxon>Caligidae</taxon>
        <taxon>Lepeophtheirus</taxon>
    </lineage>
</organism>
<name>A0A0K2TNT7_LEPSM</name>